<dbReference type="Pfam" id="PF00691">
    <property type="entry name" value="OmpA"/>
    <property type="match status" value="1"/>
</dbReference>
<dbReference type="InterPro" id="IPR050330">
    <property type="entry name" value="Bact_OuterMem_StrucFunc"/>
</dbReference>
<keyword evidence="8" id="KW-1185">Reference proteome</keyword>
<dbReference type="Proteomes" id="UP001165283">
    <property type="component" value="Unassembled WGS sequence"/>
</dbReference>
<dbReference type="SUPFAM" id="SSF103088">
    <property type="entry name" value="OmpA-like"/>
    <property type="match status" value="1"/>
</dbReference>
<comment type="subcellular location">
    <subcellularLocation>
        <location evidence="1">Cell outer membrane</location>
    </subcellularLocation>
</comment>
<keyword evidence="2 4" id="KW-0472">Membrane</keyword>
<evidence type="ECO:0000259" key="6">
    <source>
        <dbReference type="PROSITE" id="PS51123"/>
    </source>
</evidence>
<protein>
    <submittedName>
        <fullName evidence="7">OmpA family protein</fullName>
    </submittedName>
</protein>
<dbReference type="PRINTS" id="PR01021">
    <property type="entry name" value="OMPADOMAIN"/>
</dbReference>
<dbReference type="EMBL" id="JAGSOV010000050">
    <property type="protein sequence ID" value="MCO1658069.1"/>
    <property type="molecule type" value="Genomic_DNA"/>
</dbReference>
<dbReference type="Gene3D" id="3.30.1330.60">
    <property type="entry name" value="OmpA-like domain"/>
    <property type="match status" value="1"/>
</dbReference>
<evidence type="ECO:0000313" key="7">
    <source>
        <dbReference type="EMBL" id="MCO1658069.1"/>
    </source>
</evidence>
<evidence type="ECO:0000256" key="3">
    <source>
        <dbReference type="ARBA" id="ARBA00023237"/>
    </source>
</evidence>
<dbReference type="PANTHER" id="PTHR30329">
    <property type="entry name" value="STATOR ELEMENT OF FLAGELLAR MOTOR COMPLEX"/>
    <property type="match status" value="1"/>
</dbReference>
<reference evidence="7" key="1">
    <citation type="submission" date="2021-04" db="EMBL/GenBank/DDBJ databases">
        <title>Pseudonocardia sp. nov., isolated from sandy soil of mangrove forest.</title>
        <authorList>
            <person name="Zan Z."/>
            <person name="Huang R."/>
            <person name="Liu W."/>
        </authorList>
    </citation>
    <scope>NUCLEOTIDE SEQUENCE</scope>
    <source>
        <strain evidence="7">S2-4</strain>
    </source>
</reference>
<keyword evidence="3" id="KW-0998">Cell outer membrane</keyword>
<dbReference type="PANTHER" id="PTHR30329:SF21">
    <property type="entry name" value="LIPOPROTEIN YIAD-RELATED"/>
    <property type="match status" value="1"/>
</dbReference>
<evidence type="ECO:0000256" key="4">
    <source>
        <dbReference type="PROSITE-ProRule" id="PRU00473"/>
    </source>
</evidence>
<evidence type="ECO:0000256" key="5">
    <source>
        <dbReference type="SAM" id="SignalP"/>
    </source>
</evidence>
<dbReference type="RefSeq" id="WP_252441719.1">
    <property type="nucleotide sequence ID" value="NZ_JAGSOV010000050.1"/>
</dbReference>
<keyword evidence="5" id="KW-0732">Signal</keyword>
<evidence type="ECO:0000256" key="1">
    <source>
        <dbReference type="ARBA" id="ARBA00004442"/>
    </source>
</evidence>
<evidence type="ECO:0000256" key="2">
    <source>
        <dbReference type="ARBA" id="ARBA00023136"/>
    </source>
</evidence>
<organism evidence="7 8">
    <name type="scientific">Pseudonocardia humida</name>
    <dbReference type="NCBI Taxonomy" id="2800819"/>
    <lineage>
        <taxon>Bacteria</taxon>
        <taxon>Bacillati</taxon>
        <taxon>Actinomycetota</taxon>
        <taxon>Actinomycetes</taxon>
        <taxon>Pseudonocardiales</taxon>
        <taxon>Pseudonocardiaceae</taxon>
        <taxon>Pseudonocardia</taxon>
    </lineage>
</organism>
<dbReference type="InterPro" id="IPR036737">
    <property type="entry name" value="OmpA-like_sf"/>
</dbReference>
<comment type="caution">
    <text evidence="7">The sequence shown here is derived from an EMBL/GenBank/DDBJ whole genome shotgun (WGS) entry which is preliminary data.</text>
</comment>
<gene>
    <name evidence="7" type="ORF">KDL28_23695</name>
</gene>
<feature type="chain" id="PRO_5045169838" evidence="5">
    <location>
        <begin position="27"/>
        <end position="178"/>
    </location>
</feature>
<feature type="domain" description="OmpA-like" evidence="6">
    <location>
        <begin position="64"/>
        <end position="178"/>
    </location>
</feature>
<proteinExistence type="predicted"/>
<sequence>MRAGRWVAAAAIAAAVAVAAPATAPAGGPDGDVRIDPPLVKPNAVYPVEDIVFPTATADGAVVEGGGSVQMSADVMFAFDRAELTQRARDELARIVPMLQAAGSTRVEVVGHTDDRGADDYNLLLSQARADAVRAELAAALGPAVAVTATGKGETEPVSDNATEAGRSLNRRVEIVYA</sequence>
<dbReference type="InterPro" id="IPR006665">
    <property type="entry name" value="OmpA-like"/>
</dbReference>
<dbReference type="InterPro" id="IPR006664">
    <property type="entry name" value="OMP_bac"/>
</dbReference>
<dbReference type="PROSITE" id="PS51123">
    <property type="entry name" value="OMPA_2"/>
    <property type="match status" value="1"/>
</dbReference>
<name>A0ABT1A5P8_9PSEU</name>
<evidence type="ECO:0000313" key="8">
    <source>
        <dbReference type="Proteomes" id="UP001165283"/>
    </source>
</evidence>
<feature type="signal peptide" evidence="5">
    <location>
        <begin position="1"/>
        <end position="26"/>
    </location>
</feature>
<accession>A0ABT1A5P8</accession>
<dbReference type="CDD" id="cd07185">
    <property type="entry name" value="OmpA_C-like"/>
    <property type="match status" value="1"/>
</dbReference>